<feature type="transmembrane region" description="Helical" evidence="8">
    <location>
        <begin position="141"/>
        <end position="161"/>
    </location>
</feature>
<evidence type="ECO:0000256" key="3">
    <source>
        <dbReference type="ARBA" id="ARBA00022448"/>
    </source>
</evidence>
<dbReference type="AlphaFoldDB" id="A0A9D1ZSI7"/>
<comment type="similarity">
    <text evidence="2 7">Belongs to the purine-cytosine permease (2.A.39) family.</text>
</comment>
<dbReference type="InterPro" id="IPR001248">
    <property type="entry name" value="Pur-cyt_permease"/>
</dbReference>
<reference evidence="9" key="1">
    <citation type="journal article" date="2021" name="PeerJ">
        <title>Extensive microbial diversity within the chicken gut microbiome revealed by metagenomics and culture.</title>
        <authorList>
            <person name="Gilroy R."/>
            <person name="Ravi A."/>
            <person name="Getino M."/>
            <person name="Pursley I."/>
            <person name="Horton D.L."/>
            <person name="Alikhan N.F."/>
            <person name="Baker D."/>
            <person name="Gharbi K."/>
            <person name="Hall N."/>
            <person name="Watson M."/>
            <person name="Adriaenssens E.M."/>
            <person name="Foster-Nyarko E."/>
            <person name="Jarju S."/>
            <person name="Secka A."/>
            <person name="Antonio M."/>
            <person name="Oren A."/>
            <person name="Chaudhuri R.R."/>
            <person name="La Ragione R."/>
            <person name="Hildebrand F."/>
            <person name="Pallen M.J."/>
        </authorList>
    </citation>
    <scope>NUCLEOTIDE SEQUENCE</scope>
    <source>
        <strain evidence="9">ChiHjej12B11-9195</strain>
    </source>
</reference>
<dbReference type="PANTHER" id="PTHR30569">
    <property type="entry name" value="CYTOSINE TRANSPORTER CODB"/>
    <property type="match status" value="1"/>
</dbReference>
<dbReference type="PANTHER" id="PTHR30569:SF0">
    <property type="entry name" value="CYTOSINE PERMEASE"/>
    <property type="match status" value="1"/>
</dbReference>
<keyword evidence="3 7" id="KW-0813">Transport</keyword>
<dbReference type="InterPro" id="IPR026030">
    <property type="entry name" value="Pur-cyt_permease_Fcy2/21/22"/>
</dbReference>
<dbReference type="GO" id="GO:0005886">
    <property type="term" value="C:plasma membrane"/>
    <property type="evidence" value="ECO:0007669"/>
    <property type="project" value="TreeGrafter"/>
</dbReference>
<keyword evidence="4 8" id="KW-0812">Transmembrane</keyword>
<evidence type="ECO:0000256" key="5">
    <source>
        <dbReference type="ARBA" id="ARBA00022989"/>
    </source>
</evidence>
<evidence type="ECO:0000256" key="8">
    <source>
        <dbReference type="SAM" id="Phobius"/>
    </source>
</evidence>
<evidence type="ECO:0000256" key="2">
    <source>
        <dbReference type="ARBA" id="ARBA00008974"/>
    </source>
</evidence>
<protein>
    <submittedName>
        <fullName evidence="9">Cytosine permease</fullName>
    </submittedName>
</protein>
<keyword evidence="6 7" id="KW-0472">Membrane</keyword>
<feature type="transmembrane region" description="Helical" evidence="8">
    <location>
        <begin position="59"/>
        <end position="80"/>
    </location>
</feature>
<comment type="caution">
    <text evidence="9">The sequence shown here is derived from an EMBL/GenBank/DDBJ whole genome shotgun (WGS) entry which is preliminary data.</text>
</comment>
<feature type="transmembrane region" description="Helical" evidence="8">
    <location>
        <begin position="240"/>
        <end position="263"/>
    </location>
</feature>
<dbReference type="PIRSF" id="PIRSF002744">
    <property type="entry name" value="Pur-cyt_permease"/>
    <property type="match status" value="1"/>
</dbReference>
<evidence type="ECO:0000256" key="7">
    <source>
        <dbReference type="PIRNR" id="PIRNR002744"/>
    </source>
</evidence>
<sequence length="434" mass="45956">MSTQFTKPQPILDKSLLQSGAKTSSAPRIMGIWLAANLVVTTMLTGTLFVPSLTYGTALLVITLGTLLGALVLVTVGSIGTRTGYATMELTKFSFGIKGSLIPAMGNIVVLMGWSWVQAILAGVTVNALVAGATGYSNPVLWSVICEAVVVALALFGHSAIAKVEPVFAVLILACMGYVLWLCFKEVPLSSFLSTSATEDPYTSRLAFDAVFATAISWTVLSADFNRFGSHTAKTSAGSFIGYCTSTILAMSLGSTLALYLVIARGVEAPFDPVPLVEAFGPALAVAVFLSVMATNSMVVYGMVNSAMTVLPSKAQNYKVVASVIGLISILGASQIALLDYFTNFLLLIGAFFVPVFAVMICDYYLVKRGEYLPLTTYRFAVGYPAVGAWALGSLTAWIFAYHLLSPIGATMTSFLVTALVYLVIDKVASTRRS</sequence>
<feature type="transmembrane region" description="Helical" evidence="8">
    <location>
        <begin position="378"/>
        <end position="401"/>
    </location>
</feature>
<evidence type="ECO:0000313" key="10">
    <source>
        <dbReference type="Proteomes" id="UP000824134"/>
    </source>
</evidence>
<evidence type="ECO:0000313" key="9">
    <source>
        <dbReference type="EMBL" id="HIY94663.1"/>
    </source>
</evidence>
<feature type="transmembrane region" description="Helical" evidence="8">
    <location>
        <begin position="345"/>
        <end position="366"/>
    </location>
</feature>
<dbReference type="Gene3D" id="1.10.4160.10">
    <property type="entry name" value="Hydantoin permease"/>
    <property type="match status" value="1"/>
</dbReference>
<feature type="transmembrane region" description="Helical" evidence="8">
    <location>
        <begin position="207"/>
        <end position="228"/>
    </location>
</feature>
<dbReference type="EMBL" id="DXCN01000029">
    <property type="protein sequence ID" value="HIY94663.1"/>
    <property type="molecule type" value="Genomic_DNA"/>
</dbReference>
<gene>
    <name evidence="9" type="ORF">H9821_03225</name>
</gene>
<feature type="transmembrane region" description="Helical" evidence="8">
    <location>
        <begin position="32"/>
        <end position="53"/>
    </location>
</feature>
<proteinExistence type="inferred from homology"/>
<dbReference type="GO" id="GO:0015209">
    <property type="term" value="F:cytosine transmembrane transporter activity"/>
    <property type="evidence" value="ECO:0007669"/>
    <property type="project" value="InterPro"/>
</dbReference>
<evidence type="ECO:0000256" key="1">
    <source>
        <dbReference type="ARBA" id="ARBA00004141"/>
    </source>
</evidence>
<name>A0A9D1ZSI7_9MICC</name>
<reference evidence="9" key="2">
    <citation type="submission" date="2021-04" db="EMBL/GenBank/DDBJ databases">
        <authorList>
            <person name="Gilroy R."/>
        </authorList>
    </citation>
    <scope>NUCLEOTIDE SEQUENCE</scope>
    <source>
        <strain evidence="9">ChiHjej12B11-9195</strain>
    </source>
</reference>
<feature type="transmembrane region" description="Helical" evidence="8">
    <location>
        <begin position="283"/>
        <end position="308"/>
    </location>
</feature>
<organism evidence="9 10">
    <name type="scientific">Candidatus Rothia avicola</name>
    <dbReference type="NCBI Taxonomy" id="2840478"/>
    <lineage>
        <taxon>Bacteria</taxon>
        <taxon>Bacillati</taxon>
        <taxon>Actinomycetota</taxon>
        <taxon>Actinomycetes</taxon>
        <taxon>Micrococcales</taxon>
        <taxon>Micrococcaceae</taxon>
        <taxon>Rothia</taxon>
    </lineage>
</organism>
<feature type="transmembrane region" description="Helical" evidence="8">
    <location>
        <begin position="320"/>
        <end position="339"/>
    </location>
</feature>
<evidence type="ECO:0000256" key="6">
    <source>
        <dbReference type="ARBA" id="ARBA00023136"/>
    </source>
</evidence>
<accession>A0A9D1ZSI7</accession>
<keyword evidence="5 8" id="KW-1133">Transmembrane helix</keyword>
<dbReference type="Pfam" id="PF02133">
    <property type="entry name" value="Transp_cyt_pur"/>
    <property type="match status" value="1"/>
</dbReference>
<evidence type="ECO:0000256" key="4">
    <source>
        <dbReference type="ARBA" id="ARBA00022692"/>
    </source>
</evidence>
<feature type="transmembrane region" description="Helical" evidence="8">
    <location>
        <begin position="101"/>
        <end position="121"/>
    </location>
</feature>
<comment type="subcellular location">
    <subcellularLocation>
        <location evidence="1">Membrane</location>
        <topology evidence="1">Multi-pass membrane protein</topology>
    </subcellularLocation>
</comment>
<dbReference type="Proteomes" id="UP000824134">
    <property type="component" value="Unassembled WGS sequence"/>
</dbReference>
<feature type="transmembrane region" description="Helical" evidence="8">
    <location>
        <begin position="407"/>
        <end position="425"/>
    </location>
</feature>
<feature type="transmembrane region" description="Helical" evidence="8">
    <location>
        <begin position="168"/>
        <end position="187"/>
    </location>
</feature>
<dbReference type="InterPro" id="IPR030191">
    <property type="entry name" value="CodB"/>
</dbReference>